<proteinExistence type="predicted"/>
<name>A0AAX2RWT7_HISSO</name>
<gene>
    <name evidence="1" type="ORF">E2R48_10910</name>
</gene>
<evidence type="ECO:0000313" key="2">
    <source>
        <dbReference type="Proteomes" id="UP000297565"/>
    </source>
</evidence>
<dbReference type="Proteomes" id="UP000297565">
    <property type="component" value="Unassembled WGS sequence"/>
</dbReference>
<dbReference type="AlphaFoldDB" id="A0AAX2RWT7"/>
<sequence>TQNLKIANKALKDANKALTDLTANKVADLVKGKVPSTNNASVADLQAVARAGLDFAGNDSDNVVHKNLGETLEIVGQGLD</sequence>
<dbReference type="RefSeq" id="WP_134244561.1">
    <property type="nucleotide sequence ID" value="NZ_SNRV01000153.1"/>
</dbReference>
<feature type="non-terminal residue" evidence="1">
    <location>
        <position position="1"/>
    </location>
</feature>
<organism evidence="1 2">
    <name type="scientific">Histophilus somni</name>
    <name type="common">Haemophilus somnus</name>
    <dbReference type="NCBI Taxonomy" id="731"/>
    <lineage>
        <taxon>Bacteria</taxon>
        <taxon>Pseudomonadati</taxon>
        <taxon>Pseudomonadota</taxon>
        <taxon>Gammaproteobacteria</taxon>
        <taxon>Pasteurellales</taxon>
        <taxon>Pasteurellaceae</taxon>
        <taxon>Histophilus</taxon>
    </lineage>
</organism>
<protein>
    <recommendedName>
        <fullName evidence="3">Variable outer membrane protein</fullName>
    </recommendedName>
</protein>
<evidence type="ECO:0000313" key="1">
    <source>
        <dbReference type="EMBL" id="TEW24005.1"/>
    </source>
</evidence>
<comment type="caution">
    <text evidence="1">The sequence shown here is derived from an EMBL/GenBank/DDBJ whole genome shotgun (WGS) entry which is preliminary data.</text>
</comment>
<dbReference type="EMBL" id="SNRV01000153">
    <property type="protein sequence ID" value="TEW24005.1"/>
    <property type="molecule type" value="Genomic_DNA"/>
</dbReference>
<feature type="non-terminal residue" evidence="1">
    <location>
        <position position="80"/>
    </location>
</feature>
<accession>A0AAX2RWT7</accession>
<reference evidence="1 2" key="1">
    <citation type="submission" date="2019-03" db="EMBL/GenBank/DDBJ databases">
        <title>Horizontal Gene Transfer Machinery in Histophilus somni.</title>
        <authorList>
            <person name="Mostafa Nazari M."/>
            <person name="Liljebjelke K."/>
        </authorList>
    </citation>
    <scope>NUCLEOTIDE SEQUENCE [LARGE SCALE GENOMIC DNA]</scope>
    <source>
        <strain evidence="1 2">UOC-EPH-KLM-04</strain>
    </source>
</reference>
<evidence type="ECO:0008006" key="3">
    <source>
        <dbReference type="Google" id="ProtNLM"/>
    </source>
</evidence>